<dbReference type="CDD" id="cd06170">
    <property type="entry name" value="LuxR_C_like"/>
    <property type="match status" value="1"/>
</dbReference>
<dbReference type="CDD" id="cd01120">
    <property type="entry name" value="RecA-like_superfamily"/>
    <property type="match status" value="1"/>
</dbReference>
<dbReference type="SUPFAM" id="SSF52540">
    <property type="entry name" value="P-loop containing nucleoside triphosphate hydrolases"/>
    <property type="match status" value="1"/>
</dbReference>
<dbReference type="Gene3D" id="1.10.10.10">
    <property type="entry name" value="Winged helix-like DNA-binding domain superfamily/Winged helix DNA-binding domain"/>
    <property type="match status" value="1"/>
</dbReference>
<dbReference type="PANTHER" id="PTHR16305:SF35">
    <property type="entry name" value="TRANSCRIPTIONAL ACTIVATOR DOMAIN"/>
    <property type="match status" value="1"/>
</dbReference>
<dbReference type="Gene3D" id="3.40.50.300">
    <property type="entry name" value="P-loop containing nucleotide triphosphate hydrolases"/>
    <property type="match status" value="1"/>
</dbReference>
<evidence type="ECO:0000256" key="1">
    <source>
        <dbReference type="ARBA" id="ARBA00022741"/>
    </source>
</evidence>
<dbReference type="InterPro" id="IPR041664">
    <property type="entry name" value="AAA_16"/>
</dbReference>
<dbReference type="PRINTS" id="PR00038">
    <property type="entry name" value="HTHLUXR"/>
</dbReference>
<dbReference type="Gene3D" id="1.25.40.10">
    <property type="entry name" value="Tetratricopeptide repeat domain"/>
    <property type="match status" value="1"/>
</dbReference>
<organism evidence="4 5">
    <name type="scientific">Kribbella pratensis</name>
    <dbReference type="NCBI Taxonomy" id="2512112"/>
    <lineage>
        <taxon>Bacteria</taxon>
        <taxon>Bacillati</taxon>
        <taxon>Actinomycetota</taxon>
        <taxon>Actinomycetes</taxon>
        <taxon>Propionibacteriales</taxon>
        <taxon>Kribbellaceae</taxon>
        <taxon>Kribbella</taxon>
    </lineage>
</organism>
<dbReference type="InterPro" id="IPR036388">
    <property type="entry name" value="WH-like_DNA-bd_sf"/>
</dbReference>
<name>A0A4R8CF60_9ACTN</name>
<accession>A0A4R8CF60</accession>
<keyword evidence="2" id="KW-0067">ATP-binding</keyword>
<dbReference type="GO" id="GO:0005524">
    <property type="term" value="F:ATP binding"/>
    <property type="evidence" value="ECO:0007669"/>
    <property type="project" value="UniProtKB-KW"/>
</dbReference>
<dbReference type="GO" id="GO:0006355">
    <property type="term" value="P:regulation of DNA-templated transcription"/>
    <property type="evidence" value="ECO:0007669"/>
    <property type="project" value="InterPro"/>
</dbReference>
<dbReference type="GO" id="GO:0004016">
    <property type="term" value="F:adenylate cyclase activity"/>
    <property type="evidence" value="ECO:0007669"/>
    <property type="project" value="TreeGrafter"/>
</dbReference>
<evidence type="ECO:0000259" key="3">
    <source>
        <dbReference type="PROSITE" id="PS50043"/>
    </source>
</evidence>
<evidence type="ECO:0000313" key="5">
    <source>
        <dbReference type="Proteomes" id="UP000295146"/>
    </source>
</evidence>
<protein>
    <submittedName>
        <fullName evidence="4">Regulatory LuxR family protein</fullName>
    </submittedName>
</protein>
<dbReference type="SUPFAM" id="SSF48452">
    <property type="entry name" value="TPR-like"/>
    <property type="match status" value="1"/>
</dbReference>
<proteinExistence type="predicted"/>
<dbReference type="Pfam" id="PF13191">
    <property type="entry name" value="AAA_16"/>
    <property type="match status" value="1"/>
</dbReference>
<dbReference type="GO" id="GO:0005737">
    <property type="term" value="C:cytoplasm"/>
    <property type="evidence" value="ECO:0007669"/>
    <property type="project" value="TreeGrafter"/>
</dbReference>
<evidence type="ECO:0000256" key="2">
    <source>
        <dbReference type="ARBA" id="ARBA00022840"/>
    </source>
</evidence>
<feature type="domain" description="HTH luxR-type" evidence="3">
    <location>
        <begin position="841"/>
        <end position="906"/>
    </location>
</feature>
<dbReference type="InterPro" id="IPR011990">
    <property type="entry name" value="TPR-like_helical_dom_sf"/>
</dbReference>
<dbReference type="PANTHER" id="PTHR16305">
    <property type="entry name" value="TESTICULAR SOLUBLE ADENYLYL CYCLASE"/>
    <property type="match status" value="1"/>
</dbReference>
<dbReference type="GO" id="GO:0003677">
    <property type="term" value="F:DNA binding"/>
    <property type="evidence" value="ECO:0007669"/>
    <property type="project" value="InterPro"/>
</dbReference>
<keyword evidence="5" id="KW-1185">Reference proteome</keyword>
<gene>
    <name evidence="4" type="ORF">EV653_0003</name>
</gene>
<dbReference type="AlphaFoldDB" id="A0A4R8CF60"/>
<dbReference type="InterPro" id="IPR000792">
    <property type="entry name" value="Tscrpt_reg_LuxR_C"/>
</dbReference>
<dbReference type="InterPro" id="IPR016032">
    <property type="entry name" value="Sig_transdc_resp-reg_C-effctor"/>
</dbReference>
<evidence type="ECO:0000313" key="4">
    <source>
        <dbReference type="EMBL" id="TDW74902.1"/>
    </source>
</evidence>
<dbReference type="InterPro" id="IPR027417">
    <property type="entry name" value="P-loop_NTPase"/>
</dbReference>
<comment type="caution">
    <text evidence="4">The sequence shown here is derived from an EMBL/GenBank/DDBJ whole genome shotgun (WGS) entry which is preliminary data.</text>
</comment>
<dbReference type="SUPFAM" id="SSF46894">
    <property type="entry name" value="C-terminal effector domain of the bipartite response regulators"/>
    <property type="match status" value="1"/>
</dbReference>
<dbReference type="SMART" id="SM00421">
    <property type="entry name" value="HTH_LUXR"/>
    <property type="match status" value="1"/>
</dbReference>
<dbReference type="OrthoDB" id="7053960at2"/>
<dbReference type="Pfam" id="PF00196">
    <property type="entry name" value="GerE"/>
    <property type="match status" value="1"/>
</dbReference>
<sequence>MHDRREENRLLSSLLDAVRAGRSRSLVVCGEPGVGKTALLDHFVQQVSDCQVTWVSGLEAEQELAFAGLHQICRPFLNGLEVLPEPQRNALSTAFGLRSGPPPDPFLIGLGTLSLLAEAATRQPLVCIVDDAQWFDTSSLQALTFAARRMVAERIAMVFAARDCDGAKDFAGIPQLALGGLDDDDARELLRTVLPGPADQRVLDQIVAESRGIPLALIEAPRTLDPAQLAGGFGLPGSQLVPRSVEETYIRALDELPADSRRLLVIAAAEPLGDALLTWRAAETLGIGLPAAGPAEASGLVRIGTRVRFRHPLVRSAVYRSAAPEEVRQAHAALAAATDPGADPERRAWHRSQSVIGPDEDVAAELEESAARAQSRGGLIAAAAFLSRAVELTGGTSRRTRRAIAAAGAFHQAGRSENALRLLLVAETGRLDDRTRAEIDLLRAQIAFTANRGVEAPPLLLRAARQLETIDPARARETYLDALFAAMFADDGAAKSLAEVAEAARNAVRPTAAGAMDLLLDGLAVRFTDGYAAAVPLLTEALAAFQDVTLTAESMRWFWLAHIVAGNLWNEQTLDNQRHLDLARALGAMATLPLALSVRMGAHVLTGELDRAAGLQTELDAVNEVTRLPMAPYGALLLAAWQGHEQRARALIVRAVSEAHRRGESFGLILTGTAAAVLNNSLGQYQEAYEEATKAAQRPPVMGVEPWAVLAELAEAAVRLGRRAGAEAACERLAETTQATRTAWGLGIEARCRALLAADDDAEAQYRTAIEHLSQTRIRGELARSHLLFGEWLRRANRVSEAREQLRTAYEQFSRMGMQAFAERSAGELRAAGGPVPTGTGTPTPDLLTAQEAQVARLVADGLSNAEIAARLFLSPRTVEWHLGKVFAKLQLTSRRQLRHEQLPGSS</sequence>
<dbReference type="EMBL" id="SODP01000001">
    <property type="protein sequence ID" value="TDW74902.1"/>
    <property type="molecule type" value="Genomic_DNA"/>
</dbReference>
<dbReference type="Proteomes" id="UP000295146">
    <property type="component" value="Unassembled WGS sequence"/>
</dbReference>
<keyword evidence="1" id="KW-0547">Nucleotide-binding</keyword>
<reference evidence="4 5" key="1">
    <citation type="submission" date="2019-03" db="EMBL/GenBank/DDBJ databases">
        <title>Genomic Encyclopedia of Type Strains, Phase III (KMG-III): the genomes of soil and plant-associated and newly described type strains.</title>
        <authorList>
            <person name="Whitman W."/>
        </authorList>
    </citation>
    <scope>NUCLEOTIDE SEQUENCE [LARGE SCALE GENOMIC DNA]</scope>
    <source>
        <strain evidence="4 5">VKM Ac-2573</strain>
    </source>
</reference>
<dbReference type="PROSITE" id="PS50043">
    <property type="entry name" value="HTH_LUXR_2"/>
    <property type="match status" value="1"/>
</dbReference>